<feature type="compositionally biased region" description="Basic and acidic residues" evidence="1">
    <location>
        <begin position="237"/>
        <end position="246"/>
    </location>
</feature>
<feature type="compositionally biased region" description="Polar residues" evidence="1">
    <location>
        <begin position="104"/>
        <end position="113"/>
    </location>
</feature>
<feature type="region of interest" description="Disordered" evidence="1">
    <location>
        <begin position="50"/>
        <end position="162"/>
    </location>
</feature>
<reference evidence="2 3" key="1">
    <citation type="submission" date="2023-09" db="EMBL/GenBank/DDBJ databases">
        <title>Genomes of two closely related lineages of the louse Polyplax serrata with different host specificities.</title>
        <authorList>
            <person name="Martinu J."/>
            <person name="Tarabai H."/>
            <person name="Stefka J."/>
            <person name="Hypsa V."/>
        </authorList>
    </citation>
    <scope>NUCLEOTIDE SEQUENCE [LARGE SCALE GENOMIC DNA]</scope>
    <source>
        <strain evidence="2">98ZLc_SE</strain>
    </source>
</reference>
<proteinExistence type="predicted"/>
<organism evidence="2 3">
    <name type="scientific">Polyplax serrata</name>
    <name type="common">Common mouse louse</name>
    <dbReference type="NCBI Taxonomy" id="468196"/>
    <lineage>
        <taxon>Eukaryota</taxon>
        <taxon>Metazoa</taxon>
        <taxon>Ecdysozoa</taxon>
        <taxon>Arthropoda</taxon>
        <taxon>Hexapoda</taxon>
        <taxon>Insecta</taxon>
        <taxon>Pterygota</taxon>
        <taxon>Neoptera</taxon>
        <taxon>Paraneoptera</taxon>
        <taxon>Psocodea</taxon>
        <taxon>Troctomorpha</taxon>
        <taxon>Phthiraptera</taxon>
        <taxon>Anoplura</taxon>
        <taxon>Polyplacidae</taxon>
        <taxon>Polyplax</taxon>
    </lineage>
</organism>
<dbReference type="EMBL" id="JAWJWF010000004">
    <property type="protein sequence ID" value="KAK6633455.1"/>
    <property type="molecule type" value="Genomic_DNA"/>
</dbReference>
<evidence type="ECO:0000256" key="1">
    <source>
        <dbReference type="SAM" id="MobiDB-lite"/>
    </source>
</evidence>
<keyword evidence="3" id="KW-1185">Reference proteome</keyword>
<feature type="compositionally biased region" description="Polar residues" evidence="1">
    <location>
        <begin position="122"/>
        <end position="155"/>
    </location>
</feature>
<feature type="region of interest" description="Disordered" evidence="1">
    <location>
        <begin position="410"/>
        <end position="435"/>
    </location>
</feature>
<evidence type="ECO:0000313" key="2">
    <source>
        <dbReference type="EMBL" id="KAK6633455.1"/>
    </source>
</evidence>
<feature type="compositionally biased region" description="Polar residues" evidence="1">
    <location>
        <begin position="421"/>
        <end position="435"/>
    </location>
</feature>
<feature type="compositionally biased region" description="Low complexity" evidence="1">
    <location>
        <begin position="203"/>
        <end position="221"/>
    </location>
</feature>
<comment type="caution">
    <text evidence="2">The sequence shown here is derived from an EMBL/GenBank/DDBJ whole genome shotgun (WGS) entry which is preliminary data.</text>
</comment>
<dbReference type="Proteomes" id="UP001359485">
    <property type="component" value="Unassembled WGS sequence"/>
</dbReference>
<gene>
    <name evidence="2" type="ORF">RUM44_004062</name>
</gene>
<accession>A0ABR1B1S8</accession>
<evidence type="ECO:0000313" key="3">
    <source>
        <dbReference type="Proteomes" id="UP001359485"/>
    </source>
</evidence>
<sequence>MYAGYTSYKNHTHTSLKDFFPFPRILPNTRGLYGTQRWVSQHPAVSQKAESCSPSGFPRNHPMYWTLPPRSVYGENKRNSTEEESQQQQQESKLTNRHGIYNKLLNTSSSQKTGAIEPSHGGVTSLNSVDNTENLNNFTSSTPTKEKNPISSKSMSIGDGMSPILKENLFNSKSKMTAEEIFAAIHKSKKKLNLKEELESRSESPLSSSSLSPDGSEKSLSNRSRERSSWSPNTEEADLRVNEARTRRSWTGTGTPINSFKKLLLQQGIKSSPSKDVKMSAVEQLKLSKQARGAGGAVHEVKTPPRSMVSNNRGRYQWRFHTDVLSSTIPEDCSEVEKPEEIVSVNNEMVKSNSQFVRSNELNRNNLSSLRSDNREMMKPRENKSLEITKKYLQQARKNFFNEPSSANVAGAASSPARKQLNVSSRTTPNSLYGTIQNSSTKNYVSSSERRKSLNISLETAL</sequence>
<protein>
    <submittedName>
        <fullName evidence="2">Uncharacterized protein</fullName>
    </submittedName>
</protein>
<feature type="region of interest" description="Disordered" evidence="1">
    <location>
        <begin position="196"/>
        <end position="253"/>
    </location>
</feature>
<name>A0ABR1B1S8_POLSC</name>